<dbReference type="GO" id="GO:0008982">
    <property type="term" value="F:protein-N(PI)-phosphohistidine-sugar phosphotransferase activity"/>
    <property type="evidence" value="ECO:0007669"/>
    <property type="project" value="InterPro"/>
</dbReference>
<keyword evidence="1" id="KW-0808">Transferase</keyword>
<dbReference type="AlphaFoldDB" id="A0A928KYU4"/>
<evidence type="ECO:0000313" key="4">
    <source>
        <dbReference type="Proteomes" id="UP000754750"/>
    </source>
</evidence>
<dbReference type="Proteomes" id="UP000754750">
    <property type="component" value="Unassembled WGS sequence"/>
</dbReference>
<proteinExistence type="predicted"/>
<reference evidence="3" key="1">
    <citation type="submission" date="2019-04" db="EMBL/GenBank/DDBJ databases">
        <title>Evolution of Biomass-Degrading Anaerobic Consortia Revealed by Metagenomics.</title>
        <authorList>
            <person name="Peng X."/>
        </authorList>
    </citation>
    <scope>NUCLEOTIDE SEQUENCE</scope>
    <source>
        <strain evidence="3">SIG551</strain>
    </source>
</reference>
<sequence>MKKIMVCCGSSMITSTMAINKIKKAVADAGISDVKFIQCKFAEVQSLVKAERPDVIVPTGALKDSLTDSVPIVRGTCFITGVGEKEAIDQILKIING</sequence>
<dbReference type="InterPro" id="IPR003501">
    <property type="entry name" value="PTS_EIIB_2/3"/>
</dbReference>
<evidence type="ECO:0000256" key="1">
    <source>
        <dbReference type="ARBA" id="ARBA00022679"/>
    </source>
</evidence>
<organism evidence="3 4">
    <name type="scientific">Faecalispora sporosphaeroides</name>
    <dbReference type="NCBI Taxonomy" id="1549"/>
    <lineage>
        <taxon>Bacteria</taxon>
        <taxon>Bacillati</taxon>
        <taxon>Bacillota</taxon>
        <taxon>Clostridia</taxon>
        <taxon>Eubacteriales</taxon>
        <taxon>Oscillospiraceae</taxon>
        <taxon>Faecalispora</taxon>
    </lineage>
</organism>
<dbReference type="Gene3D" id="3.40.50.2300">
    <property type="match status" value="1"/>
</dbReference>
<gene>
    <name evidence="3" type="ORF">E7512_13540</name>
</gene>
<dbReference type="EMBL" id="SVNY01000008">
    <property type="protein sequence ID" value="MBE6834576.1"/>
    <property type="molecule type" value="Genomic_DNA"/>
</dbReference>
<feature type="domain" description="Phosphotransferase system EIIB component type 2/3" evidence="2">
    <location>
        <begin position="3"/>
        <end position="83"/>
    </location>
</feature>
<evidence type="ECO:0000313" key="3">
    <source>
        <dbReference type="EMBL" id="MBE6834576.1"/>
    </source>
</evidence>
<dbReference type="RefSeq" id="WP_020073243.1">
    <property type="nucleotide sequence ID" value="NZ_JBKWRC010000001.1"/>
</dbReference>
<dbReference type="GO" id="GO:0009401">
    <property type="term" value="P:phosphoenolpyruvate-dependent sugar phosphotransferase system"/>
    <property type="evidence" value="ECO:0007669"/>
    <property type="project" value="InterPro"/>
</dbReference>
<protein>
    <submittedName>
        <fullName evidence="3">PTS lactose transporter subunit IIB</fullName>
    </submittedName>
</protein>
<comment type="caution">
    <text evidence="3">The sequence shown here is derived from an EMBL/GenBank/DDBJ whole genome shotgun (WGS) entry which is preliminary data.</text>
</comment>
<evidence type="ECO:0000259" key="2">
    <source>
        <dbReference type="Pfam" id="PF02302"/>
    </source>
</evidence>
<dbReference type="SUPFAM" id="SSF52794">
    <property type="entry name" value="PTS system IIB component-like"/>
    <property type="match status" value="1"/>
</dbReference>
<name>A0A928KYU4_9FIRM</name>
<dbReference type="Pfam" id="PF02302">
    <property type="entry name" value="PTS_IIB"/>
    <property type="match status" value="1"/>
</dbReference>
<accession>A0A928KYU4</accession>
<dbReference type="InterPro" id="IPR036095">
    <property type="entry name" value="PTS_EIIB-like_sf"/>
</dbReference>